<gene>
    <name evidence="2" type="ORF">MNOR_LOCUS27356</name>
</gene>
<reference evidence="2 3" key="1">
    <citation type="submission" date="2024-05" db="EMBL/GenBank/DDBJ databases">
        <authorList>
            <person name="Wallberg A."/>
        </authorList>
    </citation>
    <scope>NUCLEOTIDE SEQUENCE [LARGE SCALE GENOMIC DNA]</scope>
</reference>
<evidence type="ECO:0000313" key="2">
    <source>
        <dbReference type="EMBL" id="CAL4133957.1"/>
    </source>
</evidence>
<feature type="compositionally biased region" description="Low complexity" evidence="1">
    <location>
        <begin position="38"/>
        <end position="47"/>
    </location>
</feature>
<organism evidence="2 3">
    <name type="scientific">Meganyctiphanes norvegica</name>
    <name type="common">Northern krill</name>
    <name type="synonym">Thysanopoda norvegica</name>
    <dbReference type="NCBI Taxonomy" id="48144"/>
    <lineage>
        <taxon>Eukaryota</taxon>
        <taxon>Metazoa</taxon>
        <taxon>Ecdysozoa</taxon>
        <taxon>Arthropoda</taxon>
        <taxon>Crustacea</taxon>
        <taxon>Multicrustacea</taxon>
        <taxon>Malacostraca</taxon>
        <taxon>Eumalacostraca</taxon>
        <taxon>Eucarida</taxon>
        <taxon>Euphausiacea</taxon>
        <taxon>Euphausiidae</taxon>
        <taxon>Meganyctiphanes</taxon>
    </lineage>
</organism>
<feature type="compositionally biased region" description="Low complexity" evidence="1">
    <location>
        <begin position="309"/>
        <end position="344"/>
    </location>
</feature>
<feature type="compositionally biased region" description="Polar residues" evidence="1">
    <location>
        <begin position="70"/>
        <end position="80"/>
    </location>
</feature>
<proteinExistence type="predicted"/>
<feature type="region of interest" description="Disordered" evidence="1">
    <location>
        <begin position="135"/>
        <end position="154"/>
    </location>
</feature>
<sequence>MVCAWSNEALDCSVAHQLYHINSNFFVPKEEHFSKITTTTPYTSPSIESKATTVPPKEQRSNGRRLDANYNHQQQVTNEQSETKEPEYGLYENDGESLEFTTSLPYEDRYLHNFTELPLSEMESTKLEASTVQPEIYGDNNNTTPKKNTPSFPKTNIQGSVIIGNQEISYQSTADMSSQNNMHGLKFIDNSTLESSKSRNDNVFHDKYMNTSESRNQENVHIMESFKKTNSSLLEDNILKENVTKSLESNSSVSITQTQIVHSISTTLPTISNKLLSTTMRSRGTYRFSVSPPTASNREQTNKFYLPQRNRINSSNNNESSVSSTIVSVSPSSTSSNNNENSFYTTSTLNPISTTTEKIMETTSTIANYNPFHSYRFTAAPTDITQMRESFRYSRPYRNQNRDQHLSLLKLSTVQTPTTKVTTPTASTLQDVTVPTTVKTSTLKDVTTTSTVQTTSGSYRFTAPPRKLEVTRSWMSFRASLRSRANYKYSR</sequence>
<feature type="non-terminal residue" evidence="2">
    <location>
        <position position="491"/>
    </location>
</feature>
<feature type="region of interest" description="Disordered" evidence="1">
    <location>
        <begin position="38"/>
        <end position="96"/>
    </location>
</feature>
<protein>
    <submittedName>
        <fullName evidence="2">Uncharacterized protein</fullName>
    </submittedName>
</protein>
<dbReference type="Proteomes" id="UP001497623">
    <property type="component" value="Unassembled WGS sequence"/>
</dbReference>
<feature type="compositionally biased region" description="Low complexity" evidence="1">
    <location>
        <begin position="140"/>
        <end position="154"/>
    </location>
</feature>
<feature type="compositionally biased region" description="Basic and acidic residues" evidence="1">
    <location>
        <begin position="57"/>
        <end position="67"/>
    </location>
</feature>
<accession>A0AAV2RRQ7</accession>
<evidence type="ECO:0000313" key="3">
    <source>
        <dbReference type="Proteomes" id="UP001497623"/>
    </source>
</evidence>
<evidence type="ECO:0000256" key="1">
    <source>
        <dbReference type="SAM" id="MobiDB-lite"/>
    </source>
</evidence>
<dbReference type="AlphaFoldDB" id="A0AAV2RRQ7"/>
<keyword evidence="3" id="KW-1185">Reference proteome</keyword>
<feature type="compositionally biased region" description="Polar residues" evidence="1">
    <location>
        <begin position="291"/>
        <end position="303"/>
    </location>
</feature>
<feature type="region of interest" description="Disordered" evidence="1">
    <location>
        <begin position="287"/>
        <end position="344"/>
    </location>
</feature>
<name>A0AAV2RRQ7_MEGNR</name>
<dbReference type="EMBL" id="CAXKWB010028650">
    <property type="protein sequence ID" value="CAL4133957.1"/>
    <property type="molecule type" value="Genomic_DNA"/>
</dbReference>
<comment type="caution">
    <text evidence="2">The sequence shown here is derived from an EMBL/GenBank/DDBJ whole genome shotgun (WGS) entry which is preliminary data.</text>
</comment>